<feature type="region of interest" description="Disordered" evidence="1">
    <location>
        <begin position="63"/>
        <end position="105"/>
    </location>
</feature>
<proteinExistence type="predicted"/>
<evidence type="ECO:0008006" key="4">
    <source>
        <dbReference type="Google" id="ProtNLM"/>
    </source>
</evidence>
<evidence type="ECO:0000256" key="1">
    <source>
        <dbReference type="SAM" id="MobiDB-lite"/>
    </source>
</evidence>
<keyword evidence="3" id="KW-1185">Reference proteome</keyword>
<accession>A0ABS8NC46</accession>
<sequence>MLFWNRRSSTIQSGPISPTRSFRGIGALALGFAIVSGCGVDPESIETIRRVALQDQRTQADLEIGAESSDSSQLAAQKFDPPFPERKNPFYLDDDVPSTTSAQPTKASSYQVLGFAGLEDSRAIMRFGDQTQFVSKGDKIGDAEVVDIIPPRVRLKQRDFIWEASMFQSP</sequence>
<evidence type="ECO:0000313" key="2">
    <source>
        <dbReference type="EMBL" id="MCC9641099.1"/>
    </source>
</evidence>
<dbReference type="RefSeq" id="WP_230271017.1">
    <property type="nucleotide sequence ID" value="NZ_JAJKFW010000004.1"/>
</dbReference>
<reference evidence="2" key="1">
    <citation type="submission" date="2021-11" db="EMBL/GenBank/DDBJ databases">
        <title>Genome sequence.</title>
        <authorList>
            <person name="Sun Q."/>
        </authorList>
    </citation>
    <scope>NUCLEOTIDE SEQUENCE</scope>
    <source>
        <strain evidence="2">JC740</strain>
    </source>
</reference>
<gene>
    <name evidence="2" type="ORF">LOC71_02355</name>
</gene>
<dbReference type="EMBL" id="JAJKFW010000004">
    <property type="protein sequence ID" value="MCC9641099.1"/>
    <property type="molecule type" value="Genomic_DNA"/>
</dbReference>
<protein>
    <recommendedName>
        <fullName evidence="4">Pilus assembly protein PilP</fullName>
    </recommendedName>
</protein>
<organism evidence="2 3">
    <name type="scientific">Rhodopirellula halodulae</name>
    <dbReference type="NCBI Taxonomy" id="2894198"/>
    <lineage>
        <taxon>Bacteria</taxon>
        <taxon>Pseudomonadati</taxon>
        <taxon>Planctomycetota</taxon>
        <taxon>Planctomycetia</taxon>
        <taxon>Pirellulales</taxon>
        <taxon>Pirellulaceae</taxon>
        <taxon>Rhodopirellula</taxon>
    </lineage>
</organism>
<comment type="caution">
    <text evidence="2">The sequence shown here is derived from an EMBL/GenBank/DDBJ whole genome shotgun (WGS) entry which is preliminary data.</text>
</comment>
<evidence type="ECO:0000313" key="3">
    <source>
        <dbReference type="Proteomes" id="UP001430306"/>
    </source>
</evidence>
<dbReference type="Proteomes" id="UP001430306">
    <property type="component" value="Unassembled WGS sequence"/>
</dbReference>
<name>A0ABS8NC46_9BACT</name>